<protein>
    <submittedName>
        <fullName evidence="1">Winged helix DNA-binding domain-containing protein</fullName>
    </submittedName>
</protein>
<keyword evidence="2" id="KW-1185">Reference proteome</keyword>
<sequence length="322" mass="35025">MVEHVMGLQAQDNLPPYLSLAARVDGFSPADLSDLIEDRTLVRLFSMRGTVHVLTAADALTLRGWVQPALDRVSGTNQTSRPANHLTTEQLDAVVGPFLADGPQPHPEIGKALAAAYPDVAEEALRHVSRERLPLLQVPPRGLWKRSGGVVYQYVDRYLGQPFVEADVQDLVVRYLSAYGPATAADMTKWSLVTRLGPVFTAMAKDGRLVTVQDDKGRTLYDVQDAPVADEALELPALLLGMYDNIFLSHADRDRIAPDDARKAWMGVNGGVGSVLFLDGILAGLWKVDDGRVVVEPFTKPTRAQQAGIEAEIARVEALLAS</sequence>
<dbReference type="EMBL" id="RJSG01000002">
    <property type="protein sequence ID" value="RNL78875.1"/>
    <property type="molecule type" value="Genomic_DNA"/>
</dbReference>
<name>A0A3N0DTB3_9ACTN</name>
<dbReference type="PANTHER" id="PTHR38479:SF2">
    <property type="entry name" value="WINGED HELIX DNA-BINDING DOMAIN-CONTAINING PROTEIN"/>
    <property type="match status" value="1"/>
</dbReference>
<gene>
    <name evidence="1" type="ORF">EFL95_07375</name>
</gene>
<dbReference type="PANTHER" id="PTHR38479">
    <property type="entry name" value="LMO0824 PROTEIN"/>
    <property type="match status" value="1"/>
</dbReference>
<evidence type="ECO:0000313" key="2">
    <source>
        <dbReference type="Proteomes" id="UP000277094"/>
    </source>
</evidence>
<dbReference type="Proteomes" id="UP000277094">
    <property type="component" value="Unassembled WGS sequence"/>
</dbReference>
<keyword evidence="1" id="KW-0238">DNA-binding</keyword>
<dbReference type="GO" id="GO:0003677">
    <property type="term" value="F:DNA binding"/>
    <property type="evidence" value="ECO:0007669"/>
    <property type="project" value="UniProtKB-KW"/>
</dbReference>
<dbReference type="Pfam" id="PF06224">
    <property type="entry name" value="AlkZ-like"/>
    <property type="match status" value="1"/>
</dbReference>
<evidence type="ECO:0000313" key="1">
    <source>
        <dbReference type="EMBL" id="RNL78875.1"/>
    </source>
</evidence>
<organism evidence="1 2">
    <name type="scientific">Nocardioides marmorisolisilvae</name>
    <dbReference type="NCBI Taxonomy" id="1542737"/>
    <lineage>
        <taxon>Bacteria</taxon>
        <taxon>Bacillati</taxon>
        <taxon>Actinomycetota</taxon>
        <taxon>Actinomycetes</taxon>
        <taxon>Propionibacteriales</taxon>
        <taxon>Nocardioidaceae</taxon>
        <taxon>Nocardioides</taxon>
    </lineage>
</organism>
<reference evidence="1 2" key="1">
    <citation type="submission" date="2018-11" db="EMBL/GenBank/DDBJ databases">
        <authorList>
            <person name="Li F."/>
        </authorList>
    </citation>
    <scope>NUCLEOTIDE SEQUENCE [LARGE SCALE GENOMIC DNA]</scope>
    <source>
        <strain evidence="1 2">KIS18-7</strain>
    </source>
</reference>
<accession>A0A3N0DTB3</accession>
<comment type="caution">
    <text evidence="1">The sequence shown here is derived from an EMBL/GenBank/DDBJ whole genome shotgun (WGS) entry which is preliminary data.</text>
</comment>
<proteinExistence type="predicted"/>
<dbReference type="InterPro" id="IPR009351">
    <property type="entry name" value="AlkZ-like"/>
</dbReference>
<dbReference type="AlphaFoldDB" id="A0A3N0DTB3"/>